<protein>
    <submittedName>
        <fullName evidence="2">Uncharacterized protein</fullName>
    </submittedName>
</protein>
<sequence length="90" mass="10533">MVQRFSLYLQEQFHSQLQLKGDYDALRAQMEQQQELMTTYNAVLREASGRVGHQAQEIENLREVVHLPTSPRGQVRWGGLLVSRERPKIR</sequence>
<organism evidence="2 3">
    <name type="scientific">Phytophthora infestans</name>
    <name type="common">Potato late blight agent</name>
    <name type="synonym">Botrytis infestans</name>
    <dbReference type="NCBI Taxonomy" id="4787"/>
    <lineage>
        <taxon>Eukaryota</taxon>
        <taxon>Sar</taxon>
        <taxon>Stramenopiles</taxon>
        <taxon>Oomycota</taxon>
        <taxon>Peronosporomycetes</taxon>
        <taxon>Peronosporales</taxon>
        <taxon>Peronosporaceae</taxon>
        <taxon>Phytophthora</taxon>
    </lineage>
</organism>
<name>A0A8S9UGY4_PHYIN</name>
<gene>
    <name evidence="2" type="ORF">GN958_ATG13109</name>
</gene>
<accession>A0A8S9UGY4</accession>
<reference evidence="2" key="1">
    <citation type="submission" date="2020-03" db="EMBL/GenBank/DDBJ databases">
        <title>Hybrid Assembly of Korean Phytophthora infestans isolates.</title>
        <authorList>
            <person name="Prokchorchik M."/>
            <person name="Lee Y."/>
            <person name="Seo J."/>
            <person name="Cho J.-H."/>
            <person name="Park Y.-E."/>
            <person name="Jang D.-C."/>
            <person name="Im J.-S."/>
            <person name="Choi J.-G."/>
            <person name="Park H.-J."/>
            <person name="Lee G.-B."/>
            <person name="Lee Y.-G."/>
            <person name="Hong S.-Y."/>
            <person name="Cho K."/>
            <person name="Sohn K.H."/>
        </authorList>
    </citation>
    <scope>NUCLEOTIDE SEQUENCE</scope>
    <source>
        <strain evidence="2">KR_2_A2</strain>
    </source>
</reference>
<evidence type="ECO:0000256" key="1">
    <source>
        <dbReference type="SAM" id="Coils"/>
    </source>
</evidence>
<dbReference type="Proteomes" id="UP000704712">
    <property type="component" value="Unassembled WGS sequence"/>
</dbReference>
<dbReference type="AlphaFoldDB" id="A0A8S9UGY4"/>
<dbReference type="EMBL" id="JAACNO010001764">
    <property type="protein sequence ID" value="KAF4137708.1"/>
    <property type="molecule type" value="Genomic_DNA"/>
</dbReference>
<keyword evidence="1" id="KW-0175">Coiled coil</keyword>
<evidence type="ECO:0000313" key="2">
    <source>
        <dbReference type="EMBL" id="KAF4137708.1"/>
    </source>
</evidence>
<proteinExistence type="predicted"/>
<comment type="caution">
    <text evidence="2">The sequence shown here is derived from an EMBL/GenBank/DDBJ whole genome shotgun (WGS) entry which is preliminary data.</text>
</comment>
<evidence type="ECO:0000313" key="3">
    <source>
        <dbReference type="Proteomes" id="UP000704712"/>
    </source>
</evidence>
<feature type="coiled-coil region" evidence="1">
    <location>
        <begin position="16"/>
        <end position="43"/>
    </location>
</feature>